<comment type="caution">
    <text evidence="1">The sequence shown here is derived from an EMBL/GenBank/DDBJ whole genome shotgun (WGS) entry which is preliminary data.</text>
</comment>
<evidence type="ECO:0000313" key="2">
    <source>
        <dbReference type="Proteomes" id="UP000569914"/>
    </source>
</evidence>
<reference evidence="1 2" key="1">
    <citation type="submission" date="2020-07" db="EMBL/GenBank/DDBJ databases">
        <title>Sequencing the genomes of 1000 actinobacteria strains.</title>
        <authorList>
            <person name="Klenk H.-P."/>
        </authorList>
    </citation>
    <scope>NUCLEOTIDE SEQUENCE [LARGE SCALE GENOMIC DNA]</scope>
    <source>
        <strain evidence="1 2">DSM 22083</strain>
    </source>
</reference>
<accession>A0A7Y9I6U4</accession>
<dbReference type="AlphaFoldDB" id="A0A7Y9I6U4"/>
<dbReference type="RefSeq" id="WP_179751470.1">
    <property type="nucleotide sequence ID" value="NZ_JACCBU010000001.1"/>
</dbReference>
<gene>
    <name evidence="1" type="ORF">BKA15_002702</name>
</gene>
<proteinExistence type="predicted"/>
<protein>
    <submittedName>
        <fullName evidence="1">Uncharacterized protein</fullName>
    </submittedName>
</protein>
<organism evidence="1 2">
    <name type="scientific">Microlunatus parietis</name>
    <dbReference type="NCBI Taxonomy" id="682979"/>
    <lineage>
        <taxon>Bacteria</taxon>
        <taxon>Bacillati</taxon>
        <taxon>Actinomycetota</taxon>
        <taxon>Actinomycetes</taxon>
        <taxon>Propionibacteriales</taxon>
        <taxon>Propionibacteriaceae</taxon>
        <taxon>Microlunatus</taxon>
    </lineage>
</organism>
<keyword evidence="2" id="KW-1185">Reference proteome</keyword>
<evidence type="ECO:0000313" key="1">
    <source>
        <dbReference type="EMBL" id="NYE71373.1"/>
    </source>
</evidence>
<name>A0A7Y9I6U4_9ACTN</name>
<sequence>MTDLAYYLTFGRMPTLGLDAWQSIYRSYAADGATRIVLWTGGGFRSRRFPITWQYNREHRNIEQDFLGDLIDYGHTLGIKTLLGFVPYDYDGINQFPLEQPRLRAIGADGNYLESQGIHCWGYALNPALAESRRLVLDYVRELYRDFYPQADGILIESSDLKLGSGSGDYFSLEYDLIKELSEDYWSDHPDGELIIYPHYFRSDRGQAHPYDPRWQLVFTSHSADLEPGLIDRASYSYYADYSIMVGDPERVRGSCRLVSAQGISCYFPPFEFFTYRPPQADMREPHLIGRPLRPFGFEHLSRHDNPYDDPLVAVNRHAVRAFLADPDLALDEFIAGLGPGLLGPAARPSDVDDLLTLHRLYFRSKSYFSAGPAADPRMLHHRLREGSIGPDELAWIAGQLAGLPDLRSRLAASPEPAAVALAARADDVLSAWSQPDRDFLHAHLG</sequence>
<dbReference type="Proteomes" id="UP000569914">
    <property type="component" value="Unassembled WGS sequence"/>
</dbReference>
<dbReference type="EMBL" id="JACCBU010000001">
    <property type="protein sequence ID" value="NYE71373.1"/>
    <property type="molecule type" value="Genomic_DNA"/>
</dbReference>